<sequence>MLGGAAAGVWLAALAGCTHEPASHGPGAAQFVSAEYGVAMVYPASLDAAHGFQSGYLLSSRWNPDAAQAVPGRGLLTLMLPRSNKLTTGEFRLGVSDDRRAVQHCALPSDRQTGATSTVVIDGVTFTRRDSEDAGMNHFMLRHAYRGVAHGHCYAIDLIVDGTNPGVYPGNPTPPMTKKAAFKRLTALLDGLTFSGNST</sequence>
<comment type="caution">
    <text evidence="1">The sequence shown here is derived from an EMBL/GenBank/DDBJ whole genome shotgun (WGS) entry which is preliminary data.</text>
</comment>
<keyword evidence="2" id="KW-1185">Reference proteome</keyword>
<dbReference type="EMBL" id="APNK01000003">
    <property type="protein sequence ID" value="KEZ78696.1"/>
    <property type="molecule type" value="Genomic_DNA"/>
</dbReference>
<dbReference type="AlphaFoldDB" id="A0A084IPR2"/>
<name>A0A084IPR2_SALHC</name>
<evidence type="ECO:0000313" key="1">
    <source>
        <dbReference type="EMBL" id="KEZ78696.1"/>
    </source>
</evidence>
<protein>
    <submittedName>
        <fullName evidence="1">Uncharacterized protein</fullName>
    </submittedName>
</protein>
<dbReference type="Proteomes" id="UP000028302">
    <property type="component" value="Unassembled WGS sequence"/>
</dbReference>
<dbReference type="eggNOG" id="ENOG5034A23">
    <property type="taxonomic scope" value="Bacteria"/>
</dbReference>
<reference evidence="1 2" key="1">
    <citation type="submission" date="2013-03" db="EMBL/GenBank/DDBJ databases">
        <title>Salinisphaera hydrothermalis C41B8 Genome Sequencing.</title>
        <authorList>
            <person name="Li C."/>
            <person name="Lai Q."/>
            <person name="Shao Z."/>
        </authorList>
    </citation>
    <scope>NUCLEOTIDE SEQUENCE [LARGE SCALE GENOMIC DNA]</scope>
    <source>
        <strain evidence="1 2">C41B8</strain>
    </source>
</reference>
<gene>
    <name evidence="1" type="ORF">C41B8_03736</name>
</gene>
<evidence type="ECO:0000313" key="2">
    <source>
        <dbReference type="Proteomes" id="UP000028302"/>
    </source>
</evidence>
<proteinExistence type="predicted"/>
<accession>A0A084IPR2</accession>
<organism evidence="1 2">
    <name type="scientific">Salinisphaera hydrothermalis (strain C41B8)</name>
    <dbReference type="NCBI Taxonomy" id="1304275"/>
    <lineage>
        <taxon>Bacteria</taxon>
        <taxon>Pseudomonadati</taxon>
        <taxon>Pseudomonadota</taxon>
        <taxon>Gammaproteobacteria</taxon>
        <taxon>Salinisphaerales</taxon>
        <taxon>Salinisphaeraceae</taxon>
        <taxon>Salinisphaera</taxon>
    </lineage>
</organism>